<feature type="region of interest" description="Disordered" evidence="11">
    <location>
        <begin position="714"/>
        <end position="746"/>
    </location>
</feature>
<dbReference type="GO" id="GO:0043138">
    <property type="term" value="F:3'-5' DNA helicase activity"/>
    <property type="evidence" value="ECO:0007669"/>
    <property type="project" value="UniProtKB-EC"/>
</dbReference>
<comment type="similarity">
    <text evidence="1">Belongs to the helicase family. UvrD subfamily.</text>
</comment>
<dbReference type="Proteomes" id="UP000278962">
    <property type="component" value="Unassembled WGS sequence"/>
</dbReference>
<dbReference type="InterPro" id="IPR027417">
    <property type="entry name" value="P-loop_NTPase"/>
</dbReference>
<keyword evidence="15" id="KW-1185">Reference proteome</keyword>
<dbReference type="CDD" id="cd17932">
    <property type="entry name" value="DEXQc_UvrD"/>
    <property type="match status" value="1"/>
</dbReference>
<dbReference type="GO" id="GO:0000725">
    <property type="term" value="P:recombinational repair"/>
    <property type="evidence" value="ECO:0007669"/>
    <property type="project" value="TreeGrafter"/>
</dbReference>
<dbReference type="GO" id="GO:0005829">
    <property type="term" value="C:cytosol"/>
    <property type="evidence" value="ECO:0007669"/>
    <property type="project" value="TreeGrafter"/>
</dbReference>
<evidence type="ECO:0000313" key="15">
    <source>
        <dbReference type="Proteomes" id="UP000278962"/>
    </source>
</evidence>
<name>A0A660LCA8_9ACTN</name>
<evidence type="ECO:0000256" key="3">
    <source>
        <dbReference type="ARBA" id="ARBA00022801"/>
    </source>
</evidence>
<keyword evidence="5 10" id="KW-0067">ATP-binding</keyword>
<evidence type="ECO:0000256" key="11">
    <source>
        <dbReference type="SAM" id="MobiDB-lite"/>
    </source>
</evidence>
<dbReference type="InterPro" id="IPR000212">
    <property type="entry name" value="DNA_helicase_UvrD/REP"/>
</dbReference>
<dbReference type="Pfam" id="PF00580">
    <property type="entry name" value="UvrD-helicase"/>
    <property type="match status" value="1"/>
</dbReference>
<dbReference type="EMBL" id="RBIL01000001">
    <property type="protein sequence ID" value="RKQ91875.1"/>
    <property type="molecule type" value="Genomic_DNA"/>
</dbReference>
<keyword evidence="6" id="KW-0413">Isomerase</keyword>
<dbReference type="EC" id="5.6.2.4" evidence="8"/>
<gene>
    <name evidence="14" type="ORF">C8N24_1708</name>
</gene>
<evidence type="ECO:0000259" key="12">
    <source>
        <dbReference type="PROSITE" id="PS51198"/>
    </source>
</evidence>
<evidence type="ECO:0000259" key="13">
    <source>
        <dbReference type="PROSITE" id="PS51217"/>
    </source>
</evidence>
<evidence type="ECO:0000256" key="7">
    <source>
        <dbReference type="ARBA" id="ARBA00034617"/>
    </source>
</evidence>
<dbReference type="Gene3D" id="3.40.50.300">
    <property type="entry name" value="P-loop containing nucleotide triphosphate hydrolases"/>
    <property type="match status" value="2"/>
</dbReference>
<comment type="catalytic activity">
    <reaction evidence="9">
        <text>ATP + H2O = ADP + phosphate + H(+)</text>
        <dbReference type="Rhea" id="RHEA:13065"/>
        <dbReference type="ChEBI" id="CHEBI:15377"/>
        <dbReference type="ChEBI" id="CHEBI:15378"/>
        <dbReference type="ChEBI" id="CHEBI:30616"/>
        <dbReference type="ChEBI" id="CHEBI:43474"/>
        <dbReference type="ChEBI" id="CHEBI:456216"/>
        <dbReference type="EC" id="5.6.2.4"/>
    </reaction>
</comment>
<evidence type="ECO:0000256" key="10">
    <source>
        <dbReference type="PROSITE-ProRule" id="PRU00560"/>
    </source>
</evidence>
<feature type="domain" description="UvrD-like helicase ATP-binding" evidence="12">
    <location>
        <begin position="101"/>
        <end position="375"/>
    </location>
</feature>
<evidence type="ECO:0000256" key="5">
    <source>
        <dbReference type="ARBA" id="ARBA00022840"/>
    </source>
</evidence>
<dbReference type="GO" id="GO:0033202">
    <property type="term" value="C:DNA helicase complex"/>
    <property type="evidence" value="ECO:0007669"/>
    <property type="project" value="TreeGrafter"/>
</dbReference>
<evidence type="ECO:0000256" key="1">
    <source>
        <dbReference type="ARBA" id="ARBA00009922"/>
    </source>
</evidence>
<dbReference type="SUPFAM" id="SSF52540">
    <property type="entry name" value="P-loop containing nucleoside triphosphate hydrolases"/>
    <property type="match status" value="1"/>
</dbReference>
<feature type="binding site" evidence="10">
    <location>
        <begin position="122"/>
        <end position="129"/>
    </location>
    <ligand>
        <name>ATP</name>
        <dbReference type="ChEBI" id="CHEBI:30616"/>
    </ligand>
</feature>
<accession>A0A660LCA8</accession>
<sequence length="815" mass="89021">MRWEAAPDLLSGDEPVALLGVRLETVADVRRLHETLLVPMLRAGVPVLVECDVTPDELDVARFVEPGFEHAHTLERLRWLVARATVGDPRFAGPTTIEPHRPLDPSQLAAARAPGGVVQVIAPAGSGKTTVLVERVRELLARGADPERVLCMTFNDPAAAELRTRLEAAGAGRVAARTFHSVGRRIIAAHGLLEGRELHHGWTVPQWARFARQAAAEVGGTVPEPAELPGLVSSIRLGELMSPQEWEDACPQDEHARVVARVYTLVEREKARGRLYDFDDMIVHAVRLLRAHREVRERWQGAFEHVLVDEYQDIEPAQELLVRMLAAPHDDLFVVGDEDQTLYGWRRASVRTMLDLERAFPALHRVALEFNYRCTPEVVRASAALIARNRKRFAKPIKPAPGREDGGARAIRIARYPESTPGAAPRLLARKLAAYGRGEIVVLGRTINALRPFALAAADAGVRISGPEELFESAGAQETLEAYFAVLAEPRAATEADVRVILRRPSRGFGLDAAARVVDALARGASLGRAVEQLPDEGWKVSRAGEQLGALVAARDAAAVIRRLRVDGLDRYFDEVARASARPDRDDRKVLDEAEQEARGQSVAEYAAVLDSRRLSLRRARDERGGIELTTVHRAKGRQWPRVVVVACDEGVLPHRNALNALADAVAAGEGVEAERRIAYVAFTRATEELSILHTEGRHSRFLHDAGLVAEPVPETAKPADPDPPSRAGFWEPPRLPSSTRATGERGTALESAAEALGDHAGTVGEFLDTVEALTENERARVLKAVGLGAEAAVPDLPPKTRRSLAATLRVMARR</sequence>
<dbReference type="InterPro" id="IPR014017">
    <property type="entry name" value="DNA_helicase_UvrD-like_C"/>
</dbReference>
<evidence type="ECO:0000256" key="8">
    <source>
        <dbReference type="ARBA" id="ARBA00034808"/>
    </source>
</evidence>
<dbReference type="Gene3D" id="1.10.10.160">
    <property type="match status" value="1"/>
</dbReference>
<feature type="domain" description="UvrD-like helicase C-terminal" evidence="13">
    <location>
        <begin position="376"/>
        <end position="637"/>
    </location>
</feature>
<dbReference type="InterPro" id="IPR013986">
    <property type="entry name" value="DExx_box_DNA_helicase_dom_sf"/>
</dbReference>
<keyword evidence="2 10" id="KW-0547">Nucleotide-binding</keyword>
<dbReference type="PANTHER" id="PTHR11070:SF59">
    <property type="entry name" value="DNA 3'-5' HELICASE"/>
    <property type="match status" value="1"/>
</dbReference>
<evidence type="ECO:0000313" key="14">
    <source>
        <dbReference type="EMBL" id="RKQ91875.1"/>
    </source>
</evidence>
<reference evidence="14 15" key="1">
    <citation type="submission" date="2018-10" db="EMBL/GenBank/DDBJ databases">
        <title>Genomic Encyclopedia of Archaeal and Bacterial Type Strains, Phase II (KMG-II): from individual species to whole genera.</title>
        <authorList>
            <person name="Goeker M."/>
        </authorList>
    </citation>
    <scope>NUCLEOTIDE SEQUENCE [LARGE SCALE GENOMIC DNA]</scope>
    <source>
        <strain evidence="14 15">DSM 14954</strain>
    </source>
</reference>
<dbReference type="AlphaFoldDB" id="A0A660LCA8"/>
<dbReference type="PANTHER" id="PTHR11070">
    <property type="entry name" value="UVRD / RECB / PCRA DNA HELICASE FAMILY MEMBER"/>
    <property type="match status" value="1"/>
</dbReference>
<evidence type="ECO:0000256" key="9">
    <source>
        <dbReference type="ARBA" id="ARBA00048988"/>
    </source>
</evidence>
<protein>
    <recommendedName>
        <fullName evidence="8">DNA 3'-5' helicase</fullName>
        <ecNumber evidence="8">5.6.2.4</ecNumber>
    </recommendedName>
</protein>
<proteinExistence type="inferred from homology"/>
<keyword evidence="4 10" id="KW-0347">Helicase</keyword>
<dbReference type="InterPro" id="IPR014016">
    <property type="entry name" value="UvrD-like_ATP-bd"/>
</dbReference>
<dbReference type="Pfam" id="PF13361">
    <property type="entry name" value="UvrD_C"/>
    <property type="match status" value="1"/>
</dbReference>
<organism evidence="14 15">
    <name type="scientific">Solirubrobacter pauli</name>
    <dbReference type="NCBI Taxonomy" id="166793"/>
    <lineage>
        <taxon>Bacteria</taxon>
        <taxon>Bacillati</taxon>
        <taxon>Actinomycetota</taxon>
        <taxon>Thermoleophilia</taxon>
        <taxon>Solirubrobacterales</taxon>
        <taxon>Solirubrobacteraceae</taxon>
        <taxon>Solirubrobacter</taxon>
    </lineage>
</organism>
<comment type="caution">
    <text evidence="14">The sequence shown here is derived from an EMBL/GenBank/DDBJ whole genome shotgun (WGS) entry which is preliminary data.</text>
</comment>
<dbReference type="PROSITE" id="PS51198">
    <property type="entry name" value="UVRD_HELICASE_ATP_BIND"/>
    <property type="match status" value="1"/>
</dbReference>
<dbReference type="Gene3D" id="1.10.486.10">
    <property type="entry name" value="PCRA, domain 4"/>
    <property type="match status" value="1"/>
</dbReference>
<dbReference type="GO" id="GO:0005524">
    <property type="term" value="F:ATP binding"/>
    <property type="evidence" value="ECO:0007669"/>
    <property type="project" value="UniProtKB-UniRule"/>
</dbReference>
<evidence type="ECO:0000256" key="6">
    <source>
        <dbReference type="ARBA" id="ARBA00023235"/>
    </source>
</evidence>
<evidence type="ECO:0000256" key="2">
    <source>
        <dbReference type="ARBA" id="ARBA00022741"/>
    </source>
</evidence>
<dbReference type="PROSITE" id="PS51217">
    <property type="entry name" value="UVRD_HELICASE_CTER"/>
    <property type="match status" value="1"/>
</dbReference>
<dbReference type="GO" id="GO:0003677">
    <property type="term" value="F:DNA binding"/>
    <property type="evidence" value="ECO:0007669"/>
    <property type="project" value="InterPro"/>
</dbReference>
<evidence type="ECO:0000256" key="4">
    <source>
        <dbReference type="ARBA" id="ARBA00022806"/>
    </source>
</evidence>
<keyword evidence="3 10" id="KW-0378">Hydrolase</keyword>
<comment type="catalytic activity">
    <reaction evidence="7">
        <text>Couples ATP hydrolysis with the unwinding of duplex DNA by translocating in the 3'-5' direction.</text>
        <dbReference type="EC" id="5.6.2.4"/>
    </reaction>
</comment>
<dbReference type="GO" id="GO:0016887">
    <property type="term" value="F:ATP hydrolysis activity"/>
    <property type="evidence" value="ECO:0007669"/>
    <property type="project" value="RHEA"/>
</dbReference>